<dbReference type="PROSITE" id="PS50035">
    <property type="entry name" value="PLD"/>
    <property type="match status" value="2"/>
</dbReference>
<keyword evidence="4" id="KW-0808">Transferase</keyword>
<dbReference type="InterPro" id="IPR001736">
    <property type="entry name" value="PLipase_D/transphosphatidylase"/>
</dbReference>
<comment type="subcellular location">
    <subcellularLocation>
        <location evidence="1">Cell membrane</location>
        <topology evidence="1">Multi-pass membrane protein</topology>
    </subcellularLocation>
</comment>
<feature type="domain" description="PLD phosphodiesterase" evidence="14">
    <location>
        <begin position="410"/>
        <end position="437"/>
    </location>
</feature>
<keyword evidence="11" id="KW-1208">Phospholipid metabolism</keyword>
<dbReference type="CDD" id="cd09158">
    <property type="entry name" value="PLDc_EcCLS_like_2"/>
    <property type="match status" value="1"/>
</dbReference>
<dbReference type="GO" id="GO:0005886">
    <property type="term" value="C:plasma membrane"/>
    <property type="evidence" value="ECO:0007669"/>
    <property type="project" value="UniProtKB-SubCell"/>
</dbReference>
<evidence type="ECO:0000256" key="5">
    <source>
        <dbReference type="ARBA" id="ARBA00022692"/>
    </source>
</evidence>
<dbReference type="InterPro" id="IPR027379">
    <property type="entry name" value="CLS_N"/>
</dbReference>
<evidence type="ECO:0000313" key="16">
    <source>
        <dbReference type="Proteomes" id="UP000237983"/>
    </source>
</evidence>
<dbReference type="Gene3D" id="3.30.870.10">
    <property type="entry name" value="Endonuclease Chain A"/>
    <property type="match status" value="2"/>
</dbReference>
<dbReference type="PANTHER" id="PTHR21248:SF22">
    <property type="entry name" value="PHOSPHOLIPASE D"/>
    <property type="match status" value="1"/>
</dbReference>
<evidence type="ECO:0000256" key="8">
    <source>
        <dbReference type="ARBA" id="ARBA00023098"/>
    </source>
</evidence>
<dbReference type="OrthoDB" id="9762009at2"/>
<dbReference type="Pfam" id="PF13396">
    <property type="entry name" value="PLDc_N"/>
    <property type="match status" value="1"/>
</dbReference>
<evidence type="ECO:0000313" key="15">
    <source>
        <dbReference type="EMBL" id="PRY67045.1"/>
    </source>
</evidence>
<keyword evidence="5 13" id="KW-0812">Transmembrane</keyword>
<evidence type="ECO:0000256" key="10">
    <source>
        <dbReference type="ARBA" id="ARBA00023209"/>
    </source>
</evidence>
<dbReference type="GO" id="GO:0008808">
    <property type="term" value="F:cardiolipin synthase activity"/>
    <property type="evidence" value="ECO:0007669"/>
    <property type="project" value="UniProtKB-UniRule"/>
</dbReference>
<keyword evidence="16" id="KW-1185">Reference proteome</keyword>
<feature type="domain" description="PLD phosphodiesterase" evidence="14">
    <location>
        <begin position="229"/>
        <end position="256"/>
    </location>
</feature>
<keyword evidence="7 13" id="KW-1133">Transmembrane helix</keyword>
<dbReference type="RefSeq" id="WP_106214189.1">
    <property type="nucleotide sequence ID" value="NZ_PVTL01000008.1"/>
</dbReference>
<reference evidence="15 16" key="1">
    <citation type="submission" date="2018-03" db="EMBL/GenBank/DDBJ databases">
        <title>Genomic Encyclopedia of Type Strains, Phase III (KMG-III): the genomes of soil and plant-associated and newly described type strains.</title>
        <authorList>
            <person name="Whitman W."/>
        </authorList>
    </citation>
    <scope>NUCLEOTIDE SEQUENCE [LARGE SCALE GENOMIC DNA]</scope>
    <source>
        <strain evidence="15 16">CGMCC 1.12484</strain>
    </source>
</reference>
<evidence type="ECO:0000256" key="1">
    <source>
        <dbReference type="ARBA" id="ARBA00004651"/>
    </source>
</evidence>
<dbReference type="EC" id="2.7.8.-" evidence="12"/>
<evidence type="ECO:0000256" key="11">
    <source>
        <dbReference type="ARBA" id="ARBA00023264"/>
    </source>
</evidence>
<dbReference type="EMBL" id="PVTL01000008">
    <property type="protein sequence ID" value="PRY67045.1"/>
    <property type="molecule type" value="Genomic_DNA"/>
</dbReference>
<keyword evidence="9 13" id="KW-0472">Membrane</keyword>
<dbReference type="NCBIfam" id="TIGR04265">
    <property type="entry name" value="bac_cardiolipin"/>
    <property type="match status" value="1"/>
</dbReference>
<dbReference type="PANTHER" id="PTHR21248">
    <property type="entry name" value="CARDIOLIPIN SYNTHASE"/>
    <property type="match status" value="1"/>
</dbReference>
<feature type="transmembrane region" description="Helical" evidence="13">
    <location>
        <begin position="51"/>
        <end position="70"/>
    </location>
</feature>
<name>A0A2T0VA27_9MICO</name>
<protein>
    <recommendedName>
        <fullName evidence="12">Cardiolipin synthase</fullName>
        <ecNumber evidence="12">2.7.8.-</ecNumber>
    </recommendedName>
</protein>
<dbReference type="Pfam" id="PF13091">
    <property type="entry name" value="PLDc_2"/>
    <property type="match status" value="2"/>
</dbReference>
<evidence type="ECO:0000256" key="6">
    <source>
        <dbReference type="ARBA" id="ARBA00022737"/>
    </source>
</evidence>
<accession>A0A2T0VA27</accession>
<evidence type="ECO:0000256" key="7">
    <source>
        <dbReference type="ARBA" id="ARBA00022989"/>
    </source>
</evidence>
<evidence type="ECO:0000256" key="9">
    <source>
        <dbReference type="ARBA" id="ARBA00023136"/>
    </source>
</evidence>
<proteinExistence type="predicted"/>
<comment type="caution">
    <text evidence="15">The sequence shown here is derived from an EMBL/GenBank/DDBJ whole genome shotgun (WGS) entry which is preliminary data.</text>
</comment>
<evidence type="ECO:0000256" key="13">
    <source>
        <dbReference type="SAM" id="Phobius"/>
    </source>
</evidence>
<dbReference type="InterPro" id="IPR025202">
    <property type="entry name" value="PLD-like_dom"/>
</dbReference>
<keyword evidence="2" id="KW-1003">Cell membrane</keyword>
<dbReference type="SUPFAM" id="SSF56024">
    <property type="entry name" value="Phospholipase D/nuclease"/>
    <property type="match status" value="2"/>
</dbReference>
<keyword evidence="6" id="KW-0677">Repeat</keyword>
<keyword evidence="10" id="KW-0594">Phospholipid biosynthesis</keyword>
<feature type="transmembrane region" description="Helical" evidence="13">
    <location>
        <begin position="20"/>
        <end position="39"/>
    </location>
</feature>
<gene>
    <name evidence="15" type="ORF">B0I08_108129</name>
</gene>
<evidence type="ECO:0000256" key="12">
    <source>
        <dbReference type="NCBIfam" id="TIGR04265"/>
    </source>
</evidence>
<keyword evidence="8" id="KW-0443">Lipid metabolism</keyword>
<keyword evidence="3" id="KW-0444">Lipid biosynthesis</keyword>
<evidence type="ECO:0000256" key="3">
    <source>
        <dbReference type="ARBA" id="ARBA00022516"/>
    </source>
</evidence>
<organism evidence="15 16">
    <name type="scientific">Glaciihabitans tibetensis</name>
    <dbReference type="NCBI Taxonomy" id="1266600"/>
    <lineage>
        <taxon>Bacteria</taxon>
        <taxon>Bacillati</taxon>
        <taxon>Actinomycetota</taxon>
        <taxon>Actinomycetes</taxon>
        <taxon>Micrococcales</taxon>
        <taxon>Microbacteriaceae</taxon>
        <taxon>Glaciihabitans</taxon>
    </lineage>
</organism>
<evidence type="ECO:0000259" key="14">
    <source>
        <dbReference type="PROSITE" id="PS50035"/>
    </source>
</evidence>
<dbReference type="Proteomes" id="UP000237983">
    <property type="component" value="Unassembled WGS sequence"/>
</dbReference>
<evidence type="ECO:0000256" key="2">
    <source>
        <dbReference type="ARBA" id="ARBA00022475"/>
    </source>
</evidence>
<dbReference type="InterPro" id="IPR022924">
    <property type="entry name" value="Cardiolipin_synthase"/>
</dbReference>
<sequence>MSWDLSWPWEWHWPTFALTWVGVLAGIDFIVRIISLIVVPRNRRPQTATAWLLAIFLIPYVGIFLFLVLGSRRLPKRRREKQLEINRYIIETTEGIDRVSQDNPWPSWLEPIVELNRKLGAMPLVGGNSAKLYPHYEESLAAMTQAVRDAKRYVHAEFYIFAWDETTTPFFDAMEDAVKRGVTVRVLLDHVACLRAPNYLRTIRKLKKIGVSWHLMLPVQPWRGQWRRPDLRNHRKLLILDGVVAFTGSQNMVDRSYNKRGNKRRGLKWKDLMVRFEGPIVAGINALFVTDWYSETDELLLRETEPEPLTLSGAPLDAQVVPSGPGFEGENNLRLFNSLLYAAQERIIITSPYFVPDESMLYAITTAAQSGLDVQLFVSEIGDQPVVYHAQRSYYEELLKAGVRIWLYKAPTVLHAKHFTIDDQVAVIGSSNMDMRSFSLNLEISVMVRGRDFVKSIRELEQSYRNESRELTLDEWMTRPVPGAVLDNLARLTAAVQ</sequence>
<dbReference type="AlphaFoldDB" id="A0A2T0VA27"/>
<dbReference type="GO" id="GO:0032049">
    <property type="term" value="P:cardiolipin biosynthetic process"/>
    <property type="evidence" value="ECO:0007669"/>
    <property type="project" value="UniProtKB-UniRule"/>
</dbReference>
<dbReference type="SMART" id="SM00155">
    <property type="entry name" value="PLDc"/>
    <property type="match status" value="2"/>
</dbReference>
<evidence type="ECO:0000256" key="4">
    <source>
        <dbReference type="ARBA" id="ARBA00022679"/>
    </source>
</evidence>